<dbReference type="KEGG" id="trg:TRUGW13939_10100"/>
<dbReference type="InterPro" id="IPR056227">
    <property type="entry name" value="TMD0_ABC"/>
</dbReference>
<feature type="region of interest" description="Disordered" evidence="11">
    <location>
        <begin position="1508"/>
        <end position="1543"/>
    </location>
</feature>
<dbReference type="Proteomes" id="UP000509510">
    <property type="component" value="Chromosome V"/>
</dbReference>
<protein>
    <recommendedName>
        <fullName evidence="17">ABC transporter</fullName>
    </recommendedName>
</protein>
<dbReference type="RefSeq" id="XP_035349106.1">
    <property type="nucleotide sequence ID" value="XM_035493213.1"/>
</dbReference>
<dbReference type="GO" id="GO:0016887">
    <property type="term" value="F:ATP hydrolysis activity"/>
    <property type="evidence" value="ECO:0007669"/>
    <property type="project" value="InterPro"/>
</dbReference>
<feature type="domain" description="ABC transporter" evidence="13">
    <location>
        <begin position="603"/>
        <end position="830"/>
    </location>
</feature>
<dbReference type="InterPro" id="IPR050173">
    <property type="entry name" value="ABC_transporter_C-like"/>
</dbReference>
<dbReference type="FunFam" id="3.40.50.300:FF:001854">
    <property type="entry name" value="ABC multidrug transporter (Eurofung)"/>
    <property type="match status" value="1"/>
</dbReference>
<evidence type="ECO:0000256" key="9">
    <source>
        <dbReference type="ARBA" id="ARBA00023136"/>
    </source>
</evidence>
<evidence type="ECO:0000313" key="16">
    <source>
        <dbReference type="Proteomes" id="UP000509510"/>
    </source>
</evidence>
<dbReference type="InterPro" id="IPR044726">
    <property type="entry name" value="ABCC_6TM_D2"/>
</dbReference>
<dbReference type="SUPFAM" id="SSF90123">
    <property type="entry name" value="ABC transporter transmembrane region"/>
    <property type="match status" value="2"/>
</dbReference>
<dbReference type="InterPro" id="IPR027417">
    <property type="entry name" value="P-loop_NTPase"/>
</dbReference>
<feature type="domain" description="ABC transporter" evidence="13">
    <location>
        <begin position="1203"/>
        <end position="1435"/>
    </location>
</feature>
<organism evidence="15 16">
    <name type="scientific">Talaromyces rugulosus</name>
    <name type="common">Penicillium rugulosum</name>
    <dbReference type="NCBI Taxonomy" id="121627"/>
    <lineage>
        <taxon>Eukaryota</taxon>
        <taxon>Fungi</taxon>
        <taxon>Dikarya</taxon>
        <taxon>Ascomycota</taxon>
        <taxon>Pezizomycotina</taxon>
        <taxon>Eurotiomycetes</taxon>
        <taxon>Eurotiomycetidae</taxon>
        <taxon>Eurotiales</taxon>
        <taxon>Trichocomaceae</taxon>
        <taxon>Talaromyces</taxon>
        <taxon>Talaromyces sect. Islandici</taxon>
    </lineage>
</organism>
<dbReference type="InterPro" id="IPR003439">
    <property type="entry name" value="ABC_transporter-like_ATP-bd"/>
</dbReference>
<dbReference type="Gene3D" id="3.40.50.300">
    <property type="entry name" value="P-loop containing nucleotide triphosphate hydrolases"/>
    <property type="match status" value="2"/>
</dbReference>
<name>A0A7H8R9A8_TALRU</name>
<evidence type="ECO:0000259" key="13">
    <source>
        <dbReference type="PROSITE" id="PS50893"/>
    </source>
</evidence>
<proteinExistence type="inferred from homology"/>
<dbReference type="CDD" id="cd18579">
    <property type="entry name" value="ABC_6TM_ABCC_D1"/>
    <property type="match status" value="1"/>
</dbReference>
<keyword evidence="7" id="KW-0067">ATP-binding</keyword>
<evidence type="ECO:0000256" key="7">
    <source>
        <dbReference type="ARBA" id="ARBA00022840"/>
    </source>
</evidence>
<dbReference type="InterPro" id="IPR036640">
    <property type="entry name" value="ABC1_TM_sf"/>
</dbReference>
<evidence type="ECO:0000256" key="1">
    <source>
        <dbReference type="ARBA" id="ARBA00004651"/>
    </source>
</evidence>
<dbReference type="GO" id="GO:0140359">
    <property type="term" value="F:ABC-type transporter activity"/>
    <property type="evidence" value="ECO:0007669"/>
    <property type="project" value="InterPro"/>
</dbReference>
<dbReference type="InterPro" id="IPR011527">
    <property type="entry name" value="ABC1_TM_dom"/>
</dbReference>
<keyword evidence="3" id="KW-0813">Transport</keyword>
<feature type="transmembrane region" description="Helical" evidence="12">
    <location>
        <begin position="311"/>
        <end position="329"/>
    </location>
</feature>
<feature type="transmembrane region" description="Helical" evidence="12">
    <location>
        <begin position="1108"/>
        <end position="1127"/>
    </location>
</feature>
<feature type="transmembrane region" description="Helical" evidence="12">
    <location>
        <begin position="489"/>
        <end position="515"/>
    </location>
</feature>
<dbReference type="PANTHER" id="PTHR24223">
    <property type="entry name" value="ATP-BINDING CASSETTE SUB-FAMILY C"/>
    <property type="match status" value="1"/>
</dbReference>
<evidence type="ECO:0000256" key="6">
    <source>
        <dbReference type="ARBA" id="ARBA00022741"/>
    </source>
</evidence>
<feature type="domain" description="ABC transmembrane type-1" evidence="14">
    <location>
        <begin position="886"/>
        <end position="1166"/>
    </location>
</feature>
<feature type="transmembrane region" description="Helical" evidence="12">
    <location>
        <begin position="100"/>
        <end position="119"/>
    </location>
</feature>
<dbReference type="Pfam" id="PF00664">
    <property type="entry name" value="ABC_membrane"/>
    <property type="match status" value="1"/>
</dbReference>
<comment type="similarity">
    <text evidence="2">Belongs to the ABC transporter superfamily. ABCC family. Conjugate transporter (TC 3.A.1.208) subfamily.</text>
</comment>
<dbReference type="GeneID" id="55997581"/>
<evidence type="ECO:0000256" key="3">
    <source>
        <dbReference type="ARBA" id="ARBA00022448"/>
    </source>
</evidence>
<dbReference type="PANTHER" id="PTHR24223:SF399">
    <property type="entry name" value="ABC TRANSPORTER ATNG"/>
    <property type="match status" value="1"/>
</dbReference>
<evidence type="ECO:0000256" key="10">
    <source>
        <dbReference type="ARBA" id="ARBA00023180"/>
    </source>
</evidence>
<feature type="compositionally biased region" description="Basic and acidic residues" evidence="11">
    <location>
        <begin position="1508"/>
        <end position="1527"/>
    </location>
</feature>
<dbReference type="InterPro" id="IPR044746">
    <property type="entry name" value="ABCC_6TM_D1"/>
</dbReference>
<keyword evidence="8 12" id="KW-1133">Transmembrane helix</keyword>
<feature type="domain" description="ABC transmembrane type-1" evidence="14">
    <location>
        <begin position="278"/>
        <end position="555"/>
    </location>
</feature>
<feature type="transmembrane region" description="Helical" evidence="12">
    <location>
        <begin position="131"/>
        <end position="152"/>
    </location>
</feature>
<dbReference type="InterPro" id="IPR017871">
    <property type="entry name" value="ABC_transporter-like_CS"/>
</dbReference>
<dbReference type="PROSITE" id="PS50893">
    <property type="entry name" value="ABC_TRANSPORTER_2"/>
    <property type="match status" value="2"/>
</dbReference>
<dbReference type="EMBL" id="CP055902">
    <property type="protein sequence ID" value="QKX62932.1"/>
    <property type="molecule type" value="Genomic_DNA"/>
</dbReference>
<dbReference type="PROSITE" id="PS00211">
    <property type="entry name" value="ABC_TRANSPORTER_1"/>
    <property type="match status" value="2"/>
</dbReference>
<dbReference type="PROSITE" id="PS50929">
    <property type="entry name" value="ABC_TM1F"/>
    <property type="match status" value="2"/>
</dbReference>
<keyword evidence="4" id="KW-1003">Cell membrane</keyword>
<dbReference type="GO" id="GO:0005524">
    <property type="term" value="F:ATP binding"/>
    <property type="evidence" value="ECO:0007669"/>
    <property type="project" value="UniProtKB-KW"/>
</dbReference>
<gene>
    <name evidence="15" type="ORF">TRUGW13939_10100</name>
</gene>
<keyword evidence="10" id="KW-0325">Glycoprotein</keyword>
<dbReference type="SMART" id="SM00382">
    <property type="entry name" value="AAA"/>
    <property type="match status" value="2"/>
</dbReference>
<keyword evidence="5 12" id="KW-0812">Transmembrane</keyword>
<feature type="transmembrane region" description="Helical" evidence="12">
    <location>
        <begin position="34"/>
        <end position="54"/>
    </location>
</feature>
<feature type="transmembrane region" description="Helical" evidence="12">
    <location>
        <begin position="535"/>
        <end position="554"/>
    </location>
</feature>
<keyword evidence="6" id="KW-0547">Nucleotide-binding</keyword>
<comment type="subcellular location">
    <subcellularLocation>
        <location evidence="1">Cell membrane</location>
        <topology evidence="1">Multi-pass membrane protein</topology>
    </subcellularLocation>
</comment>
<dbReference type="OrthoDB" id="6500128at2759"/>
<evidence type="ECO:0000259" key="14">
    <source>
        <dbReference type="PROSITE" id="PS50929"/>
    </source>
</evidence>
<evidence type="ECO:0000256" key="12">
    <source>
        <dbReference type="SAM" id="Phobius"/>
    </source>
</evidence>
<evidence type="ECO:0000313" key="15">
    <source>
        <dbReference type="EMBL" id="QKX62932.1"/>
    </source>
</evidence>
<dbReference type="Gene3D" id="1.20.1560.10">
    <property type="entry name" value="ABC transporter type 1, transmembrane domain"/>
    <property type="match status" value="2"/>
</dbReference>
<dbReference type="CDD" id="cd18580">
    <property type="entry name" value="ABC_6TM_ABCC_D2"/>
    <property type="match status" value="1"/>
</dbReference>
<dbReference type="FunFam" id="1.20.1560.10:FF:000055">
    <property type="entry name" value="ABC multidrug transporter (Eurofung)"/>
    <property type="match status" value="1"/>
</dbReference>
<feature type="transmembrane region" description="Helical" evidence="12">
    <location>
        <begin position="66"/>
        <end position="88"/>
    </location>
</feature>
<accession>A0A7H8R9A8</accession>
<keyword evidence="9 12" id="KW-0472">Membrane</keyword>
<dbReference type="GO" id="GO:0005886">
    <property type="term" value="C:plasma membrane"/>
    <property type="evidence" value="ECO:0007669"/>
    <property type="project" value="UniProtKB-SubCell"/>
</dbReference>
<dbReference type="CDD" id="cd03244">
    <property type="entry name" value="ABCC_MRP_domain2"/>
    <property type="match status" value="1"/>
</dbReference>
<evidence type="ECO:0008006" key="17">
    <source>
        <dbReference type="Google" id="ProtNLM"/>
    </source>
</evidence>
<evidence type="ECO:0000256" key="2">
    <source>
        <dbReference type="ARBA" id="ARBA00009726"/>
    </source>
</evidence>
<dbReference type="FunFam" id="1.20.1560.10:FF:000066">
    <property type="entry name" value="ABC multidrug transporter (Eurofung)"/>
    <property type="match status" value="1"/>
</dbReference>
<feature type="transmembrane region" description="Helical" evidence="12">
    <location>
        <begin position="1024"/>
        <end position="1044"/>
    </location>
</feature>
<dbReference type="CDD" id="cd03250">
    <property type="entry name" value="ABCC_MRP_domain1"/>
    <property type="match status" value="1"/>
</dbReference>
<evidence type="ECO:0000256" key="8">
    <source>
        <dbReference type="ARBA" id="ARBA00022989"/>
    </source>
</evidence>
<dbReference type="InterPro" id="IPR003593">
    <property type="entry name" value="AAA+_ATPase"/>
</dbReference>
<dbReference type="Pfam" id="PF00005">
    <property type="entry name" value="ABC_tran"/>
    <property type="match status" value="2"/>
</dbReference>
<reference evidence="16" key="1">
    <citation type="submission" date="2020-06" db="EMBL/GenBank/DDBJ databases">
        <title>A chromosome-scale genome assembly of Talaromyces rugulosus W13939.</title>
        <authorList>
            <person name="Wang B."/>
            <person name="Guo L."/>
            <person name="Ye K."/>
            <person name="Wang L."/>
        </authorList>
    </citation>
    <scope>NUCLEOTIDE SEQUENCE [LARGE SCALE GENOMIC DNA]</scope>
    <source>
        <strain evidence="16">W13939</strain>
    </source>
</reference>
<dbReference type="FunFam" id="3.40.50.300:FF:000838">
    <property type="entry name" value="ABC multidrug transporter (Eurofung)"/>
    <property type="match status" value="1"/>
</dbReference>
<dbReference type="SUPFAM" id="SSF52540">
    <property type="entry name" value="P-loop containing nucleoside triphosphate hydrolases"/>
    <property type="match status" value="2"/>
</dbReference>
<feature type="transmembrane region" description="Helical" evidence="12">
    <location>
        <begin position="997"/>
        <end position="1017"/>
    </location>
</feature>
<feature type="transmembrane region" description="Helical" evidence="12">
    <location>
        <begin position="409"/>
        <end position="429"/>
    </location>
</feature>
<sequence>MSKCSIYVENQFGPSVDGSCYHGFDFTLLFEEGFFSIAPSSAFILAALLQLVYLRNEPTKVRGGYIHILKLVLHAFHFLFQLVLVALWARSSTPRTDLTLAATSLSLIAALISCCQSHLEHHRSVRPSKLLGLYYFFGLLLDIPRARTVWAIDGLHTVAIVFIVSMLIKAVICGLEVLEKQNLIIDHYKDGSPETWAGVFNRSLFGWLNPLLLSGNKTVFSLNDLYSMEKAMVPDPDIKHKLAVLWEECENKDKSHSLLLLLMKTFKWELLAGIFPRLAQTGFTMAQPYLNRTSISLFSDDGIPNAHSRGLGLIAAFAIVYIGIAISTAQAQHKAYRLIALMRGALITMIYDKATTMPSYKKDDATAMTVMSTDIERIAAGLRFIHDTWGSLVEIAVSLWLLYGQLSTAGIAPIIVSFICTLMALMVAVKAGEKQNLWIEAIQKRVGVTAEMLGSIKGVKMSGLASRLSDKIIALRDAEIIASQQFRSLLVVVVTLANFNQLLTPVISFTIYALVSRNGNIGTLNSERALTSLTLFNLFAVFVGALVEAFTQTATSVECIDRIRDFLAQDAREDLRETSTSSGSLENPEKSKEKFDHSQAFCVEAQCISVGWKGGEPSILHDISFCIRRSTVSMIVGPVGCGKSTLLRALLGEIPCLTGKLIVYPKRIGYCSQTPWLTNGTVKENILGATNYDLTWYLTVVEACGLQKDFEELTYGDQTLVGSNGASLSGGQKQRLTLARAVYSRIDTIVLDDVMSGLDPSTEEHIFTQLLGPHGLLKTTGTTVIMVTNSIHRLPYADHIVALSAEGTIVTQGSFSVVQKKLDDLQGEFAAKTLQPPAIVMKSALPMAVRPDINNGNENPADSDRRTGDFATYKYYFNTAPRISWVIFFGLLAIYVFLQTFSSVWVTWWSEDNDKQPNLNMSMRVGVYWVFGALGVSFLVLTAWCLMTGIVQNTMVNMHLSLLRTVINAPMIFFSSTDSGETVNRFSQDLELIDFELPIALLNMSLALFLCVGQLIVISVSAKYIAATIPLCIATFYFIQTFYIRTSRQLRLMDIEARSPLFSNFMETMSGLATIRAFGWEHKYKAVNHQHLADSQKPFYLLYSVQRWLSLVLDMTVAGFVVILMGIAVGTMGKLSGSFLGLALVNVASLSASLKALITDWTVLETSLGAVTRVKSFVQDNKSEHLPGEDGLPPPNWPKHGSIEFDGVSAFYKTPSNLALKNLSFTVRSGEKVGICGRSGSGKSTLVSTLFRMIELSDGHVFIDGLDISKLSRQEVRLSLIGLSQDPCVLEGSSIRENVDPFSNSPDDLIINTLKEVDIWEILEAKGGLDAMVSADLLSHGQRQLLCMAKAMLRSGSIVVFDEATSSVDTKTEELMQGIINSHFQSHTILSVTHRLDGIIDFDRVLVMENGVLVEDGQPRALLAQDSIFRELYKSCRGWQEYERQEKKELERVELKRRQTVRARERAQKSLSVTMTDSLEDDTQEDRALRSTISEHWSRANEFFGISRRDSMGRRDRSRSVGRESHRSSVSSDMLSPATDRRSWVEPGRLVSATMRRAA</sequence>
<evidence type="ECO:0000256" key="4">
    <source>
        <dbReference type="ARBA" id="ARBA00022475"/>
    </source>
</evidence>
<keyword evidence="16" id="KW-1185">Reference proteome</keyword>
<feature type="transmembrane region" description="Helical" evidence="12">
    <location>
        <begin position="883"/>
        <end position="906"/>
    </location>
</feature>
<feature type="transmembrane region" description="Helical" evidence="12">
    <location>
        <begin position="158"/>
        <end position="178"/>
    </location>
</feature>
<feature type="transmembrane region" description="Helical" evidence="12">
    <location>
        <begin position="926"/>
        <end position="946"/>
    </location>
</feature>
<dbReference type="Pfam" id="PF24357">
    <property type="entry name" value="TMD0_ABC"/>
    <property type="match status" value="1"/>
</dbReference>
<evidence type="ECO:0000256" key="11">
    <source>
        <dbReference type="SAM" id="MobiDB-lite"/>
    </source>
</evidence>
<evidence type="ECO:0000256" key="5">
    <source>
        <dbReference type="ARBA" id="ARBA00022692"/>
    </source>
</evidence>